<reference evidence="3" key="1">
    <citation type="journal article" date="2014" name="Int. J. Syst. Evol. Microbiol.">
        <title>Complete genome sequence of Corynebacterium casei LMG S-19264T (=DSM 44701T), isolated from a smear-ripened cheese.</title>
        <authorList>
            <consortium name="US DOE Joint Genome Institute (JGI-PGF)"/>
            <person name="Walter F."/>
            <person name="Albersmeier A."/>
            <person name="Kalinowski J."/>
            <person name="Ruckert C."/>
        </authorList>
    </citation>
    <scope>NUCLEOTIDE SEQUENCE</scope>
    <source>
        <strain evidence="3">CGMCC 1.15254</strain>
    </source>
</reference>
<dbReference type="Proteomes" id="UP000632498">
    <property type="component" value="Unassembled WGS sequence"/>
</dbReference>
<dbReference type="EMBL" id="BMHV01000016">
    <property type="protein sequence ID" value="GGF67991.1"/>
    <property type="molecule type" value="Genomic_DNA"/>
</dbReference>
<keyword evidence="1" id="KW-0175">Coiled coil</keyword>
<dbReference type="RefSeq" id="WP_188665139.1">
    <property type="nucleotide sequence ID" value="NZ_BMHV01000016.1"/>
</dbReference>
<feature type="coiled-coil region" evidence="1">
    <location>
        <begin position="103"/>
        <end position="130"/>
    </location>
</feature>
<organism evidence="3 4">
    <name type="scientific">Terasakiella brassicae</name>
    <dbReference type="NCBI Taxonomy" id="1634917"/>
    <lineage>
        <taxon>Bacteria</taxon>
        <taxon>Pseudomonadati</taxon>
        <taxon>Pseudomonadota</taxon>
        <taxon>Alphaproteobacteria</taxon>
        <taxon>Rhodospirillales</taxon>
        <taxon>Terasakiellaceae</taxon>
        <taxon>Terasakiella</taxon>
    </lineage>
</organism>
<evidence type="ECO:0000313" key="4">
    <source>
        <dbReference type="Proteomes" id="UP000632498"/>
    </source>
</evidence>
<feature type="compositionally biased region" description="Low complexity" evidence="2">
    <location>
        <begin position="82"/>
        <end position="93"/>
    </location>
</feature>
<keyword evidence="4" id="KW-1185">Reference proteome</keyword>
<feature type="region of interest" description="Disordered" evidence="2">
    <location>
        <begin position="75"/>
        <end position="103"/>
    </location>
</feature>
<name>A0A917C3B4_9PROT</name>
<proteinExistence type="predicted"/>
<accession>A0A917C3B4</accession>
<evidence type="ECO:0000256" key="2">
    <source>
        <dbReference type="SAM" id="MobiDB-lite"/>
    </source>
</evidence>
<reference evidence="3" key="2">
    <citation type="submission" date="2020-09" db="EMBL/GenBank/DDBJ databases">
        <authorList>
            <person name="Sun Q."/>
            <person name="Zhou Y."/>
        </authorList>
    </citation>
    <scope>NUCLEOTIDE SEQUENCE</scope>
    <source>
        <strain evidence="3">CGMCC 1.15254</strain>
    </source>
</reference>
<evidence type="ECO:0000256" key="1">
    <source>
        <dbReference type="SAM" id="Coils"/>
    </source>
</evidence>
<comment type="caution">
    <text evidence="3">The sequence shown here is derived from an EMBL/GenBank/DDBJ whole genome shotgun (WGS) entry which is preliminary data.</text>
</comment>
<evidence type="ECO:0000313" key="3">
    <source>
        <dbReference type="EMBL" id="GGF67991.1"/>
    </source>
</evidence>
<dbReference type="AlphaFoldDB" id="A0A917C3B4"/>
<gene>
    <name evidence="3" type="ORF">GCM10011332_22700</name>
</gene>
<sequence length="132" mass="15112">MSDSDKKIHDLAAQYLDLWQKQLLSQSSERVVEDSLKLGEVFNQQASEMMKTLDTPEKIQSWMGNWADSWKEQFKDGTNPFTTAQTGGTTSASPAPEHTERNMDELSHRIDALEKRVRELESRLENTGRKPD</sequence>
<protein>
    <submittedName>
        <fullName evidence="3">Uncharacterized protein</fullName>
    </submittedName>
</protein>